<dbReference type="GO" id="GO:0007015">
    <property type="term" value="P:actin filament organization"/>
    <property type="evidence" value="ECO:0007669"/>
    <property type="project" value="TreeGrafter"/>
</dbReference>
<dbReference type="InterPro" id="IPR002558">
    <property type="entry name" value="ILWEQ_dom"/>
</dbReference>
<keyword evidence="4" id="KW-0254">Endocytosis</keyword>
<proteinExistence type="inferred from homology"/>
<evidence type="ECO:0000256" key="7">
    <source>
        <dbReference type="SAM" id="Coils"/>
    </source>
</evidence>
<dbReference type="SUPFAM" id="SSF109885">
    <property type="entry name" value="I/LWEQ domain"/>
    <property type="match status" value="1"/>
</dbReference>
<dbReference type="PROSITE" id="PS50945">
    <property type="entry name" value="I_LWEQ"/>
    <property type="match status" value="1"/>
</dbReference>
<dbReference type="Gene3D" id="1.20.1410.10">
    <property type="entry name" value="I/LWEQ domain"/>
    <property type="match status" value="2"/>
</dbReference>
<feature type="coiled-coil region" evidence="7">
    <location>
        <begin position="551"/>
        <end position="617"/>
    </location>
</feature>
<evidence type="ECO:0000256" key="8">
    <source>
        <dbReference type="SAM" id="MobiDB-lite"/>
    </source>
</evidence>
<dbReference type="InterPro" id="IPR011417">
    <property type="entry name" value="ANTH_dom"/>
</dbReference>
<dbReference type="PANTHER" id="PTHR10407:SF10">
    <property type="entry name" value="HUNTINGTIN-INTERACTING PROTEIN 1-RELATED PROTEIN"/>
    <property type="match status" value="1"/>
</dbReference>
<keyword evidence="12" id="KW-1185">Reference proteome</keyword>
<organism evidence="11 12">
    <name type="scientific">Varanus komodoensis</name>
    <name type="common">Komodo dragon</name>
    <dbReference type="NCBI Taxonomy" id="61221"/>
    <lineage>
        <taxon>Eukaryota</taxon>
        <taxon>Metazoa</taxon>
        <taxon>Chordata</taxon>
        <taxon>Craniata</taxon>
        <taxon>Vertebrata</taxon>
        <taxon>Euteleostomi</taxon>
        <taxon>Lepidosauria</taxon>
        <taxon>Squamata</taxon>
        <taxon>Bifurcata</taxon>
        <taxon>Unidentata</taxon>
        <taxon>Episquamata</taxon>
        <taxon>Toxicofera</taxon>
        <taxon>Anguimorpha</taxon>
        <taxon>Paleoanguimorpha</taxon>
        <taxon>Varanoidea</taxon>
        <taxon>Varanidae</taxon>
        <taxon>Varanus</taxon>
    </lineage>
</organism>
<dbReference type="GO" id="GO:0080025">
    <property type="term" value="F:phosphatidylinositol-3,5-bisphosphate binding"/>
    <property type="evidence" value="ECO:0007669"/>
    <property type="project" value="TreeGrafter"/>
</dbReference>
<dbReference type="Proteomes" id="UP000694545">
    <property type="component" value="Unplaced"/>
</dbReference>
<dbReference type="GO" id="GO:0006897">
    <property type="term" value="P:endocytosis"/>
    <property type="evidence" value="ECO:0007669"/>
    <property type="project" value="UniProtKB-KW"/>
</dbReference>
<dbReference type="Ensembl" id="ENSVKKT00000024014.1">
    <property type="protein sequence ID" value="ENSVKKP00000023432.1"/>
    <property type="gene ID" value="ENSVKKG00000015517.1"/>
</dbReference>
<dbReference type="InterPro" id="IPR030224">
    <property type="entry name" value="Sla2_fam"/>
</dbReference>
<dbReference type="GO" id="GO:0030136">
    <property type="term" value="C:clathrin-coated vesicle"/>
    <property type="evidence" value="ECO:0007669"/>
    <property type="project" value="TreeGrafter"/>
</dbReference>
<reference evidence="11" key="2">
    <citation type="submission" date="2025-09" db="UniProtKB">
        <authorList>
            <consortium name="Ensembl"/>
        </authorList>
    </citation>
    <scope>IDENTIFICATION</scope>
</reference>
<evidence type="ECO:0000256" key="2">
    <source>
        <dbReference type="ARBA" id="ARBA00010135"/>
    </source>
</evidence>
<dbReference type="GO" id="GO:0035615">
    <property type="term" value="F:clathrin adaptor activity"/>
    <property type="evidence" value="ECO:0007669"/>
    <property type="project" value="TreeGrafter"/>
</dbReference>
<evidence type="ECO:0000256" key="1">
    <source>
        <dbReference type="ARBA" id="ARBA00004496"/>
    </source>
</evidence>
<dbReference type="PROSITE" id="PS50942">
    <property type="entry name" value="ENTH"/>
    <property type="match status" value="1"/>
</dbReference>
<keyword evidence="5 7" id="KW-0175">Coiled coil</keyword>
<reference evidence="11" key="1">
    <citation type="submission" date="2025-08" db="UniProtKB">
        <authorList>
            <consortium name="Ensembl"/>
        </authorList>
    </citation>
    <scope>IDENTIFICATION</scope>
</reference>
<dbReference type="Pfam" id="PF16515">
    <property type="entry name" value="HIP1_clath_bdg"/>
    <property type="match status" value="1"/>
</dbReference>
<dbReference type="Gene3D" id="1.25.40.90">
    <property type="match status" value="1"/>
</dbReference>
<evidence type="ECO:0000256" key="5">
    <source>
        <dbReference type="ARBA" id="ARBA00023054"/>
    </source>
</evidence>
<feature type="coiled-coil region" evidence="7">
    <location>
        <begin position="931"/>
        <end position="967"/>
    </location>
</feature>
<evidence type="ECO:0000256" key="4">
    <source>
        <dbReference type="ARBA" id="ARBA00022583"/>
    </source>
</evidence>
<dbReference type="GO" id="GO:0051015">
    <property type="term" value="F:actin filament binding"/>
    <property type="evidence" value="ECO:0007669"/>
    <property type="project" value="TreeGrafter"/>
</dbReference>
<evidence type="ECO:0000256" key="3">
    <source>
        <dbReference type="ARBA" id="ARBA00022490"/>
    </source>
</evidence>
<keyword evidence="6" id="KW-0009">Actin-binding</keyword>
<evidence type="ECO:0000313" key="12">
    <source>
        <dbReference type="Proteomes" id="UP000694545"/>
    </source>
</evidence>
<dbReference type="PANTHER" id="PTHR10407">
    <property type="entry name" value="HUNTINGTIN INTERACTING PROTEIN 1"/>
    <property type="match status" value="1"/>
</dbReference>
<dbReference type="SMART" id="SM00307">
    <property type="entry name" value="ILWEQ"/>
    <property type="match status" value="1"/>
</dbReference>
<dbReference type="Pfam" id="PF07651">
    <property type="entry name" value="ANTH"/>
    <property type="match status" value="1"/>
</dbReference>
<dbReference type="GO" id="GO:0030864">
    <property type="term" value="C:cortical actin cytoskeleton"/>
    <property type="evidence" value="ECO:0007669"/>
    <property type="project" value="TreeGrafter"/>
</dbReference>
<sequence>MNTIKNVPARVLSRRGGHSLEAEREQFDKIQAMSISKAINTLEAPLKEKHARRIILGTHHEKGAFTFWSYAIGLPLPSSAILSWKFCHVLHKVLRDGHPNVLQDCQRYRSNIRETGDLWGHLHDRYGQLVNIYTKLLLTKISFHLKHPEFPPSLEVTDEVLEKAAGTDVNNIFQLTVELFDYMDCELKLSESVFRQLSTSMAVSQMSAVQCRLAPLIQVIQDCSHLYHYTVKLMFKLHSCLPADTLQGHRDRFHEQFRSLKSFFKRASDMLYFKRLIQIPRLPESPPNFLRASALAEHVKPVVVIPEEAPEDEEPENLIEISTAPTVEQQNVSDIFEQTFGPPNGLRDDRDLQIDNLKKEIDLLRAELEKIKLEAQRYITQLKAQINGLEAEVEEQRKQKQKALVDNEQLRDELERLQKAKLEGDRSRGLYLEAEKKASATEMRYTKLKEKHSELINTHAELLRKNADTARQLTVTQQSQEEVARVKEQLAFQMEQAKRESEMKVAQYCPQRPAAATRHGLRQDFLPLSQDPLLPPPLRSPQVSSDLGCQLGALQAEKETLRRSVSEKECELVSLKGTVQEKELLLSQEVEKGAKEVQELQGQLVEKKSQERTLQQKLLEDQLRMLHGTVREAESIIQDAVAKLDDPLHIRCTSSPGGPVRPTAGGQPGACFSPNATGLVTALAQFAHLTADSIVNGSATSHLAPTDHADKLIETCRNCGQQSLDYLSKLKDKQSLRQADPADVRKTLQGLLQLGQELRPRSLDVRQEELGDLVDKEMASTSAAIEDAVRRIESQVCGSVFPLNQVARCFSLVSATTPQEFYAKNSRWTEGLISASKAVGWGATQLVESADRVVLHTGKYEELIVCSHEIAASTAQLVAASKVKAEKSSKNLSKLQECSRAVNEKAANVVASTKSGQEQVEDRDTMDFSGMSLIKLKKEEMESQVKVLELEKTLENERLRLGELRRQHYALAGIYDENSDVGRSSAVRKPPGILKKPPVAQKPGYGFKPEHEAAQEDGVYQAHVVNF</sequence>
<dbReference type="GO" id="GO:0032051">
    <property type="term" value="F:clathrin light chain binding"/>
    <property type="evidence" value="ECO:0007669"/>
    <property type="project" value="TreeGrafter"/>
</dbReference>
<dbReference type="CDD" id="cd17014">
    <property type="entry name" value="ANTH_N_HIP1R"/>
    <property type="match status" value="1"/>
</dbReference>
<dbReference type="InterPro" id="IPR013809">
    <property type="entry name" value="ENTH"/>
</dbReference>
<evidence type="ECO:0000259" key="10">
    <source>
        <dbReference type="PROSITE" id="PS50945"/>
    </source>
</evidence>
<dbReference type="Pfam" id="PF01608">
    <property type="entry name" value="I_LWEQ"/>
    <property type="match status" value="1"/>
</dbReference>
<dbReference type="SMART" id="SM00273">
    <property type="entry name" value="ENTH"/>
    <property type="match status" value="1"/>
</dbReference>
<keyword evidence="3" id="KW-0963">Cytoplasm</keyword>
<dbReference type="InterPro" id="IPR032422">
    <property type="entry name" value="HIP1_clath-bd"/>
</dbReference>
<feature type="domain" description="ENTH" evidence="9">
    <location>
        <begin position="23"/>
        <end position="151"/>
    </location>
</feature>
<dbReference type="InterPro" id="IPR008942">
    <property type="entry name" value="ENTH_VHS"/>
</dbReference>
<evidence type="ECO:0000256" key="6">
    <source>
        <dbReference type="ARBA" id="ARBA00023203"/>
    </source>
</evidence>
<dbReference type="InterPro" id="IPR035964">
    <property type="entry name" value="I/LWEQ_dom_sf"/>
</dbReference>
<evidence type="ECO:0000259" key="9">
    <source>
        <dbReference type="PROSITE" id="PS50942"/>
    </source>
</evidence>
<accession>A0A8D2LKF5</accession>
<feature type="region of interest" description="Disordered" evidence="8">
    <location>
        <begin position="981"/>
        <end position="1014"/>
    </location>
</feature>
<dbReference type="FunFam" id="1.25.40.90:FF:000012">
    <property type="entry name" value="Huntingtin interacting protein 1-related"/>
    <property type="match status" value="1"/>
</dbReference>
<dbReference type="GO" id="GO:0043325">
    <property type="term" value="F:phosphatidylinositol-3,4-bisphosphate binding"/>
    <property type="evidence" value="ECO:0007669"/>
    <property type="project" value="TreeGrafter"/>
</dbReference>
<dbReference type="FunFam" id="1.20.5.1700:FF:000002">
    <property type="entry name" value="Huntingtin interacting protein 1"/>
    <property type="match status" value="1"/>
</dbReference>
<dbReference type="AlphaFoldDB" id="A0A8D2LKF5"/>
<protein>
    <submittedName>
        <fullName evidence="11">Huntingtin interacting protein 1 related</fullName>
    </submittedName>
</protein>
<feature type="coiled-coil region" evidence="7">
    <location>
        <begin position="347"/>
        <end position="496"/>
    </location>
</feature>
<dbReference type="SUPFAM" id="SSF48464">
    <property type="entry name" value="ENTH/VHS domain"/>
    <property type="match status" value="1"/>
</dbReference>
<evidence type="ECO:0000313" key="11">
    <source>
        <dbReference type="Ensembl" id="ENSVKKP00000023432.1"/>
    </source>
</evidence>
<feature type="domain" description="I/LWEQ" evidence="10">
    <location>
        <begin position="725"/>
        <end position="972"/>
    </location>
</feature>
<dbReference type="Gene3D" id="1.20.5.1700">
    <property type="match status" value="1"/>
</dbReference>
<name>A0A8D2LKF5_VARKO</name>
<comment type="subcellular location">
    <subcellularLocation>
        <location evidence="1">Cytoplasm</location>
    </subcellularLocation>
</comment>
<dbReference type="Gene3D" id="6.10.250.920">
    <property type="match status" value="1"/>
</dbReference>
<comment type="similarity">
    <text evidence="2">Belongs to the SLA2 family.</text>
</comment>
<dbReference type="GO" id="GO:0048268">
    <property type="term" value="P:clathrin coat assembly"/>
    <property type="evidence" value="ECO:0007669"/>
    <property type="project" value="TreeGrafter"/>
</dbReference>